<organism evidence="6 7">
    <name type="scientific">Virgibacillus byunsanensis</name>
    <dbReference type="NCBI Taxonomy" id="570945"/>
    <lineage>
        <taxon>Bacteria</taxon>
        <taxon>Bacillati</taxon>
        <taxon>Bacillota</taxon>
        <taxon>Bacilli</taxon>
        <taxon>Bacillales</taxon>
        <taxon>Bacillaceae</taxon>
        <taxon>Virgibacillus</taxon>
    </lineage>
</organism>
<evidence type="ECO:0000259" key="5">
    <source>
        <dbReference type="Pfam" id="PF25137"/>
    </source>
</evidence>
<feature type="domain" description="Fe-containing alcohol dehydrogenase-like C-terminal" evidence="5">
    <location>
        <begin position="189"/>
        <end position="384"/>
    </location>
</feature>
<evidence type="ECO:0000256" key="2">
    <source>
        <dbReference type="ARBA" id="ARBA00023002"/>
    </source>
</evidence>
<keyword evidence="3" id="KW-0520">NAD</keyword>
<evidence type="ECO:0000313" key="6">
    <source>
        <dbReference type="EMBL" id="MFD1037413.1"/>
    </source>
</evidence>
<accession>A0ABW3LH12</accession>
<sequence length="391" mass="43062">MSTANQVLMPNKLVYGFRAIDEVGTITNRFGNKALIVSDPVMEKEGLVNRVENLLKKAGVSVSKYTDILTEPTTRNLKDVLTLMSDGNYDFILALGGGSCIDTAKAANVMYVNEGEIADYIPGMKHFTKKGLPLIAIPTTAGTGSEVTKVTVITDANTQVKMMVSQPELLPDVAIVDPELTYTCPQKVTAATGLDTLCHAIEAYLSDRSHELTDHYALTAIEYVFRFLPRAYQDRNDKEAREKMSIAATMASIAFSNASVTLIHGMSRPIGALFHIPHGISNAMILPAVLEFTKDGCTEKLTNIYRSLHPSNSNVEASDLVERFIKDLKHLCIEVNTPNLQQWGVNGQLYEQHLQKMAKDALASGSPNNHPEKLGLEEIVELYNLCYSYQF</sequence>
<keyword evidence="2" id="KW-0560">Oxidoreductase</keyword>
<proteinExistence type="inferred from homology"/>
<dbReference type="Pfam" id="PF25137">
    <property type="entry name" value="ADH_Fe_C"/>
    <property type="match status" value="1"/>
</dbReference>
<name>A0ABW3LH12_9BACI</name>
<feature type="domain" description="Alcohol dehydrogenase iron-type/glycerol dehydrogenase GldA" evidence="4">
    <location>
        <begin position="10"/>
        <end position="178"/>
    </location>
</feature>
<dbReference type="Pfam" id="PF00465">
    <property type="entry name" value="Fe-ADH"/>
    <property type="match status" value="1"/>
</dbReference>
<evidence type="ECO:0000256" key="3">
    <source>
        <dbReference type="ARBA" id="ARBA00023027"/>
    </source>
</evidence>
<dbReference type="CDD" id="cd08194">
    <property type="entry name" value="Fe-ADH-like"/>
    <property type="match status" value="1"/>
</dbReference>
<protein>
    <submittedName>
        <fullName evidence="6">Iron-containing alcohol dehydrogenase</fullName>
    </submittedName>
</protein>
<keyword evidence="7" id="KW-1185">Reference proteome</keyword>
<evidence type="ECO:0000259" key="4">
    <source>
        <dbReference type="Pfam" id="PF00465"/>
    </source>
</evidence>
<evidence type="ECO:0000256" key="1">
    <source>
        <dbReference type="ARBA" id="ARBA00007358"/>
    </source>
</evidence>
<dbReference type="EMBL" id="JBHTKJ010000007">
    <property type="protein sequence ID" value="MFD1037413.1"/>
    <property type="molecule type" value="Genomic_DNA"/>
</dbReference>
<dbReference type="PANTHER" id="PTHR11496">
    <property type="entry name" value="ALCOHOL DEHYDROGENASE"/>
    <property type="match status" value="1"/>
</dbReference>
<reference evidence="7" key="1">
    <citation type="journal article" date="2019" name="Int. J. Syst. Evol. Microbiol.">
        <title>The Global Catalogue of Microorganisms (GCM) 10K type strain sequencing project: providing services to taxonomists for standard genome sequencing and annotation.</title>
        <authorList>
            <consortium name="The Broad Institute Genomics Platform"/>
            <consortium name="The Broad Institute Genome Sequencing Center for Infectious Disease"/>
            <person name="Wu L."/>
            <person name="Ma J."/>
        </authorList>
    </citation>
    <scope>NUCLEOTIDE SEQUENCE [LARGE SCALE GENOMIC DNA]</scope>
    <source>
        <strain evidence="7">CCUG 56754</strain>
    </source>
</reference>
<dbReference type="SUPFAM" id="SSF56796">
    <property type="entry name" value="Dehydroquinate synthase-like"/>
    <property type="match status" value="1"/>
</dbReference>
<dbReference type="InterPro" id="IPR039697">
    <property type="entry name" value="Alcohol_dehydrogenase_Fe"/>
</dbReference>
<dbReference type="PROSITE" id="PS00913">
    <property type="entry name" value="ADH_IRON_1"/>
    <property type="match status" value="1"/>
</dbReference>
<dbReference type="Proteomes" id="UP001597040">
    <property type="component" value="Unassembled WGS sequence"/>
</dbReference>
<gene>
    <name evidence="6" type="ORF">ACFQ3N_03100</name>
</gene>
<comment type="caution">
    <text evidence="6">The sequence shown here is derived from an EMBL/GenBank/DDBJ whole genome shotgun (WGS) entry which is preliminary data.</text>
</comment>
<dbReference type="PANTHER" id="PTHR11496:SF102">
    <property type="entry name" value="ALCOHOL DEHYDROGENASE 4"/>
    <property type="match status" value="1"/>
</dbReference>
<evidence type="ECO:0000313" key="7">
    <source>
        <dbReference type="Proteomes" id="UP001597040"/>
    </source>
</evidence>
<dbReference type="Gene3D" id="3.40.50.1970">
    <property type="match status" value="1"/>
</dbReference>
<comment type="similarity">
    <text evidence="1">Belongs to the iron-containing alcohol dehydrogenase family.</text>
</comment>
<dbReference type="InterPro" id="IPR018211">
    <property type="entry name" value="ADH_Fe_CS"/>
</dbReference>
<dbReference type="Gene3D" id="1.20.1090.10">
    <property type="entry name" value="Dehydroquinate synthase-like - alpha domain"/>
    <property type="match status" value="1"/>
</dbReference>
<dbReference type="InterPro" id="IPR056798">
    <property type="entry name" value="ADH_Fe_C"/>
</dbReference>
<dbReference type="InterPro" id="IPR001670">
    <property type="entry name" value="ADH_Fe/GldA"/>
</dbReference>